<dbReference type="Pfam" id="PF04041">
    <property type="entry name" value="Glyco_hydro_130"/>
    <property type="match status" value="1"/>
</dbReference>
<dbReference type="AlphaFoldDB" id="A0A5B8VLD8"/>
<protein>
    <recommendedName>
        <fullName evidence="5">Endonuclease/exonuclease/phosphatase domain-containing protein</fullName>
    </recommendedName>
</protein>
<dbReference type="Proteomes" id="UP000321291">
    <property type="component" value="Chromosome"/>
</dbReference>
<gene>
    <name evidence="6" type="ORF">FSB73_10385</name>
</gene>
<dbReference type="PANTHER" id="PTHR34106:SF5">
    <property type="entry name" value="GLYCOSIDASE"/>
    <property type="match status" value="1"/>
</dbReference>
<accession>A0A5B8VLD8</accession>
<feature type="domain" description="Endonuclease/exonuclease/phosphatase" evidence="5">
    <location>
        <begin position="28"/>
        <end position="260"/>
    </location>
</feature>
<dbReference type="Pfam" id="PF03372">
    <property type="entry name" value="Exo_endo_phos"/>
    <property type="match status" value="1"/>
</dbReference>
<keyword evidence="7" id="KW-1185">Reference proteome</keyword>
<sequence length="663" mass="74616">MRKFSVILLLLFVSLASSLFAQQYTFGSFNLRYDNKGDSINAWPYRKDKVTALIRFYDYDCLGTQEGLHHMLTELKDRLQVYDYVGVGRDDGRQKGEYAAIFYKKNKFDVLKSGTFWLSGTDLHHPNKGWDAVLPRICTWAAFKDKQTGTEFYYFNTHFDHVGIKARSQSALLITREIKKIAGNKPFVLTGDFNVDQHSASYKVMHDNGIMKDAFETAPIKMAFNGTINAFNTNAYTSSRIDHVFLGGGFKPSRYGVLTETYRLQPKADAARAASDNFPGQVHQYKSRAMLLSDHFPVLVKCSFDAQNNNDQQQLPDWTMGPFLRPDPATPLLQPDNSAVFKDPMSGKQVHWQSGAAFNPAATVKDGKIVVLFRAEDLSGQLKIGGHTSRIGYASSTDGIHLQKRATPVLYPANDNRKPHDWPGGCEDPRVARTEDGLYVMMYTEWDHKLPRLSVATSRDLIHWKKHGEAFKKAYGGKFARVATKSASIVTGLVHGHQYIQKVNGHYLMYWGEQFVNLATSDNLIDWTPLVDDQGDLVRLFAPRAGHFDSQLTECGPPAIITDKGILLLYNGKNDKGEKGDPNYPGGAYCGGQVLFDLKDPTKLIGRLDKPFFVPEEPFERTGQYKDGTVFLEGMAYYGRKWYLYYGCADSMVGVAIYDPAKK</sequence>
<dbReference type="RefSeq" id="WP_146781598.1">
    <property type="nucleotide sequence ID" value="NZ_CP042434.1"/>
</dbReference>
<dbReference type="EMBL" id="CP042434">
    <property type="protein sequence ID" value="QEC72013.1"/>
    <property type="molecule type" value="Genomic_DNA"/>
</dbReference>
<dbReference type="GO" id="GO:0016757">
    <property type="term" value="F:glycosyltransferase activity"/>
    <property type="evidence" value="ECO:0007669"/>
    <property type="project" value="UniProtKB-KW"/>
</dbReference>
<evidence type="ECO:0000256" key="3">
    <source>
        <dbReference type="ARBA" id="ARBA00024356"/>
    </source>
</evidence>
<dbReference type="Gene3D" id="2.115.10.20">
    <property type="entry name" value="Glycosyl hydrolase domain, family 43"/>
    <property type="match status" value="1"/>
</dbReference>
<dbReference type="CDD" id="cd09083">
    <property type="entry name" value="EEP-1"/>
    <property type="match status" value="1"/>
</dbReference>
<dbReference type="OrthoDB" id="2534034at2"/>
<dbReference type="InterPro" id="IPR036691">
    <property type="entry name" value="Endo/exonu/phosph_ase_sf"/>
</dbReference>
<evidence type="ECO:0000313" key="7">
    <source>
        <dbReference type="Proteomes" id="UP000321291"/>
    </source>
</evidence>
<proteinExistence type="inferred from homology"/>
<feature type="signal peptide" evidence="4">
    <location>
        <begin position="1"/>
        <end position="21"/>
    </location>
</feature>
<evidence type="ECO:0000313" key="6">
    <source>
        <dbReference type="EMBL" id="QEC72013.1"/>
    </source>
</evidence>
<evidence type="ECO:0000256" key="1">
    <source>
        <dbReference type="ARBA" id="ARBA00022676"/>
    </source>
</evidence>
<evidence type="ECO:0000256" key="2">
    <source>
        <dbReference type="ARBA" id="ARBA00022679"/>
    </source>
</evidence>
<feature type="chain" id="PRO_5023014311" description="Endonuclease/exonuclease/phosphatase domain-containing protein" evidence="4">
    <location>
        <begin position="22"/>
        <end position="663"/>
    </location>
</feature>
<keyword evidence="1" id="KW-0328">Glycosyltransferase</keyword>
<dbReference type="InterPro" id="IPR005135">
    <property type="entry name" value="Endo/exonuclease/phosphatase"/>
</dbReference>
<organism evidence="6 7">
    <name type="scientific">Arachidicoccus ginsenosidivorans</name>
    <dbReference type="NCBI Taxonomy" id="496057"/>
    <lineage>
        <taxon>Bacteria</taxon>
        <taxon>Pseudomonadati</taxon>
        <taxon>Bacteroidota</taxon>
        <taxon>Chitinophagia</taxon>
        <taxon>Chitinophagales</taxon>
        <taxon>Chitinophagaceae</taxon>
        <taxon>Arachidicoccus</taxon>
    </lineage>
</organism>
<dbReference type="PANTHER" id="PTHR34106">
    <property type="entry name" value="GLYCOSIDASE"/>
    <property type="match status" value="1"/>
</dbReference>
<dbReference type="KEGG" id="agi:FSB73_10385"/>
<dbReference type="InterPro" id="IPR007184">
    <property type="entry name" value="Mannoside_phosphorylase"/>
</dbReference>
<name>A0A5B8VLD8_9BACT</name>
<dbReference type="InterPro" id="IPR023296">
    <property type="entry name" value="Glyco_hydro_beta-prop_sf"/>
</dbReference>
<evidence type="ECO:0000259" key="5">
    <source>
        <dbReference type="Pfam" id="PF03372"/>
    </source>
</evidence>
<dbReference type="CDD" id="cd18610">
    <property type="entry name" value="GH130_BT3780-like"/>
    <property type="match status" value="1"/>
</dbReference>
<comment type="similarity">
    <text evidence="3">Belongs to the glycosyl hydrolase 130 family.</text>
</comment>
<evidence type="ECO:0000256" key="4">
    <source>
        <dbReference type="SAM" id="SignalP"/>
    </source>
</evidence>
<keyword evidence="4" id="KW-0732">Signal</keyword>
<keyword evidence="2" id="KW-0808">Transferase</keyword>
<dbReference type="Gene3D" id="3.60.10.10">
    <property type="entry name" value="Endonuclease/exonuclease/phosphatase"/>
    <property type="match status" value="1"/>
</dbReference>
<reference evidence="6 7" key="1">
    <citation type="journal article" date="2017" name="Int. J. Syst. Evol. Microbiol.">
        <title>Arachidicoccus ginsenosidivorans sp. nov., with ginsenoside-converting activity isolated from ginseng cultivating soil.</title>
        <authorList>
            <person name="Siddiqi M.Z."/>
            <person name="Aslam Z."/>
            <person name="Im W.T."/>
        </authorList>
    </citation>
    <scope>NUCLEOTIDE SEQUENCE [LARGE SCALE GENOMIC DNA]</scope>
    <source>
        <strain evidence="6 7">Gsoil 809</strain>
    </source>
</reference>
<dbReference type="SUPFAM" id="SSF56219">
    <property type="entry name" value="DNase I-like"/>
    <property type="match status" value="1"/>
</dbReference>
<dbReference type="SUPFAM" id="SSF75005">
    <property type="entry name" value="Arabinanase/levansucrase/invertase"/>
    <property type="match status" value="1"/>
</dbReference>